<organism evidence="4 5">
    <name type="scientific">Cohnella pontilimi</name>
    <dbReference type="NCBI Taxonomy" id="2564100"/>
    <lineage>
        <taxon>Bacteria</taxon>
        <taxon>Bacillati</taxon>
        <taxon>Bacillota</taxon>
        <taxon>Bacilli</taxon>
        <taxon>Bacillales</taxon>
        <taxon>Paenibacillaceae</taxon>
        <taxon>Cohnella</taxon>
    </lineage>
</organism>
<dbReference type="SUPFAM" id="SSF56529">
    <property type="entry name" value="FAH"/>
    <property type="match status" value="1"/>
</dbReference>
<dbReference type="InterPro" id="IPR011234">
    <property type="entry name" value="Fumarylacetoacetase-like_C"/>
</dbReference>
<evidence type="ECO:0000259" key="3">
    <source>
        <dbReference type="Pfam" id="PF01557"/>
    </source>
</evidence>
<comment type="caution">
    <text evidence="4">The sequence shown here is derived from an EMBL/GenBank/DDBJ whole genome shotgun (WGS) entry which is preliminary data.</text>
</comment>
<evidence type="ECO:0000256" key="2">
    <source>
        <dbReference type="ARBA" id="ARBA00022723"/>
    </source>
</evidence>
<dbReference type="Proteomes" id="UP000309673">
    <property type="component" value="Unassembled WGS sequence"/>
</dbReference>
<sequence length="209" mass="22655">MVDIRNVYCVGRNYRLHAAELGNEVPASPMIFMKPSHAAVSLDNARLPVTGSQGDVHFEMELVFYVARPFESGISPDDLFSHMTVGLDLTLRGVQDVLKAKGHPWLPAKGFRNSAPLGRWLPFSGMSTLDQADFTLLLNGVEAQRGNAGDMVFGLRELAEFVGERYGLGAGDVLFTGTPAGVGSLKDGDRFELRWDGQTIGSGQVSLEV</sequence>
<feature type="domain" description="Fumarylacetoacetase-like C-terminal" evidence="3">
    <location>
        <begin position="7"/>
        <end position="198"/>
    </location>
</feature>
<keyword evidence="4" id="KW-0378">Hydrolase</keyword>
<dbReference type="GO" id="GO:0046872">
    <property type="term" value="F:metal ion binding"/>
    <property type="evidence" value="ECO:0007669"/>
    <property type="project" value="UniProtKB-KW"/>
</dbReference>
<gene>
    <name evidence="4" type="ORF">E5161_06535</name>
</gene>
<evidence type="ECO:0000313" key="5">
    <source>
        <dbReference type="Proteomes" id="UP000309673"/>
    </source>
</evidence>
<comment type="similarity">
    <text evidence="1">Belongs to the FAH family.</text>
</comment>
<reference evidence="4 5" key="1">
    <citation type="submission" date="2019-04" db="EMBL/GenBank/DDBJ databases">
        <title>Cohnella sp. nov., isolated from soil.</title>
        <authorList>
            <person name="Kim W."/>
        </authorList>
    </citation>
    <scope>NUCLEOTIDE SEQUENCE [LARGE SCALE GENOMIC DNA]</scope>
    <source>
        <strain evidence="4 5">CAU 1483</strain>
    </source>
</reference>
<dbReference type="PANTHER" id="PTHR11820:SF7">
    <property type="entry name" value="ACYLPYRUVASE FAHD1, MITOCHONDRIAL"/>
    <property type="match status" value="1"/>
</dbReference>
<dbReference type="Pfam" id="PF01557">
    <property type="entry name" value="FAA_hydrolase"/>
    <property type="match status" value="1"/>
</dbReference>
<evidence type="ECO:0000256" key="1">
    <source>
        <dbReference type="ARBA" id="ARBA00010211"/>
    </source>
</evidence>
<dbReference type="AlphaFoldDB" id="A0A4U0FF95"/>
<dbReference type="InterPro" id="IPR036663">
    <property type="entry name" value="Fumarylacetoacetase_C_sf"/>
</dbReference>
<accession>A0A4U0FF95</accession>
<protein>
    <submittedName>
        <fullName evidence="4">Fumarylacetoacetate hydrolase family protein</fullName>
    </submittedName>
</protein>
<name>A0A4U0FF95_9BACL</name>
<keyword evidence="5" id="KW-1185">Reference proteome</keyword>
<dbReference type="Gene3D" id="3.90.850.10">
    <property type="entry name" value="Fumarylacetoacetase-like, C-terminal domain"/>
    <property type="match status" value="1"/>
</dbReference>
<evidence type="ECO:0000313" key="4">
    <source>
        <dbReference type="EMBL" id="TJY43527.1"/>
    </source>
</evidence>
<keyword evidence="2" id="KW-0479">Metal-binding</keyword>
<dbReference type="GO" id="GO:0018773">
    <property type="term" value="F:acetylpyruvate hydrolase activity"/>
    <property type="evidence" value="ECO:0007669"/>
    <property type="project" value="TreeGrafter"/>
</dbReference>
<proteinExistence type="inferred from homology"/>
<dbReference type="EMBL" id="SUPK01000002">
    <property type="protein sequence ID" value="TJY43527.1"/>
    <property type="molecule type" value="Genomic_DNA"/>
</dbReference>
<dbReference type="OrthoDB" id="9805307at2"/>
<dbReference type="PANTHER" id="PTHR11820">
    <property type="entry name" value="ACYLPYRUVASE"/>
    <property type="match status" value="1"/>
</dbReference>